<accession>C2EJ27</accession>
<dbReference type="AlphaFoldDB" id="C2EJ27"/>
<organism evidence="2 3">
    <name type="scientific">Ligilactobacillus salivarius DSM 20555 = ATCC 11741</name>
    <dbReference type="NCBI Taxonomy" id="1423799"/>
    <lineage>
        <taxon>Bacteria</taxon>
        <taxon>Bacillati</taxon>
        <taxon>Bacillota</taxon>
        <taxon>Bacilli</taxon>
        <taxon>Lactobacillales</taxon>
        <taxon>Lactobacillaceae</taxon>
        <taxon>Ligilactobacillus</taxon>
    </lineage>
</organism>
<reference evidence="2 3" key="1">
    <citation type="submission" date="2009-01" db="EMBL/GenBank/DDBJ databases">
        <authorList>
            <person name="Qin X."/>
            <person name="Bachman B."/>
            <person name="Battles P."/>
            <person name="Bell A."/>
            <person name="Bess C."/>
            <person name="Bickham C."/>
            <person name="Chaboub L."/>
            <person name="Chen D."/>
            <person name="Coyle M."/>
            <person name="Deiros D.R."/>
            <person name="Dinh H."/>
            <person name="Forbes L."/>
            <person name="Fowler G."/>
            <person name="Francisco L."/>
            <person name="Fu Q."/>
            <person name="Gubbala S."/>
            <person name="Hale W."/>
            <person name="Han Y."/>
            <person name="Hemphill L."/>
            <person name="Highlander S.K."/>
            <person name="Hirani K."/>
            <person name="Hogues M."/>
            <person name="Jackson L."/>
            <person name="Jakkamsetti A."/>
            <person name="Javaid M."/>
            <person name="Jiang H."/>
            <person name="Korchina V."/>
            <person name="Kovar C."/>
            <person name="Lara F."/>
            <person name="Lee S."/>
            <person name="Mata R."/>
            <person name="Mathew T."/>
            <person name="Moen C."/>
            <person name="Morales K."/>
            <person name="Munidasa M."/>
            <person name="Nazareth L."/>
            <person name="Ngo R."/>
            <person name="Nguyen L."/>
            <person name="Okwuonu G."/>
            <person name="Ongeri F."/>
            <person name="Patil S."/>
            <person name="Petrosino J."/>
            <person name="Pham C."/>
            <person name="Pham P."/>
            <person name="Pu L.-L."/>
            <person name="Puazo M."/>
            <person name="Raj R."/>
            <person name="Reid J."/>
            <person name="Rouhana J."/>
            <person name="Saada N."/>
            <person name="Shang Y."/>
            <person name="Simmons D."/>
            <person name="Thornton R."/>
            <person name="Warren J."/>
            <person name="Weissenberger G."/>
            <person name="Zhang J."/>
            <person name="Zhang L."/>
            <person name="Zhou C."/>
            <person name="Zhu D."/>
            <person name="Muzny D."/>
            <person name="Worley K."/>
            <person name="Gibbs R."/>
        </authorList>
    </citation>
    <scope>NUCLEOTIDE SEQUENCE [LARGE SCALE GENOMIC DNA]</scope>
    <source>
        <strain evidence="2 3">ATCC 11741</strain>
    </source>
</reference>
<gene>
    <name evidence="2" type="ORF">HMPREF0545_1649</name>
</gene>
<keyword evidence="1" id="KW-0472">Membrane</keyword>
<feature type="transmembrane region" description="Helical" evidence="1">
    <location>
        <begin position="19"/>
        <end position="38"/>
    </location>
</feature>
<sequence>SAYFYYIYDKRIKFRINKLYILFFETISFICIFFQISKANQQELYTLVCLAIRLRYVSHLSAVNLFSYLL</sequence>
<dbReference type="EMBL" id="ACGT01000037">
    <property type="protein sequence ID" value="EEJ73439.1"/>
    <property type="molecule type" value="Genomic_DNA"/>
</dbReference>
<dbReference type="HOGENOM" id="CLU_2746038_0_0_9"/>
<proteinExistence type="predicted"/>
<comment type="caution">
    <text evidence="2">The sequence shown here is derived from an EMBL/GenBank/DDBJ whole genome shotgun (WGS) entry which is preliminary data.</text>
</comment>
<evidence type="ECO:0000256" key="1">
    <source>
        <dbReference type="SAM" id="Phobius"/>
    </source>
</evidence>
<keyword evidence="1" id="KW-0812">Transmembrane</keyword>
<evidence type="ECO:0000313" key="2">
    <source>
        <dbReference type="EMBL" id="EEJ73439.1"/>
    </source>
</evidence>
<keyword evidence="1" id="KW-1133">Transmembrane helix</keyword>
<name>C2EJ27_9LACO</name>
<evidence type="ECO:0000313" key="3">
    <source>
        <dbReference type="Proteomes" id="UP000003531"/>
    </source>
</evidence>
<dbReference type="Proteomes" id="UP000003531">
    <property type="component" value="Unassembled WGS sequence"/>
</dbReference>
<feature type="non-terminal residue" evidence="2">
    <location>
        <position position="1"/>
    </location>
</feature>
<protein>
    <submittedName>
        <fullName evidence="2">Uncharacterized protein</fullName>
    </submittedName>
</protein>